<dbReference type="RefSeq" id="WP_009546200.1">
    <property type="nucleotide sequence ID" value="NC_010547.1"/>
</dbReference>
<evidence type="ECO:0000313" key="2">
    <source>
        <dbReference type="EMBL" id="ACB54387.1"/>
    </source>
</evidence>
<dbReference type="CDD" id="cd00093">
    <property type="entry name" value="HTH_XRE"/>
    <property type="match status" value="1"/>
</dbReference>
<dbReference type="EMBL" id="CP000807">
    <property type="protein sequence ID" value="ACB54387.1"/>
    <property type="molecule type" value="Genomic_DNA"/>
</dbReference>
<gene>
    <name evidence="2" type="ordered locus">cce_5041</name>
</gene>
<dbReference type="Proteomes" id="UP000001203">
    <property type="component" value="Chromosome linear"/>
</dbReference>
<dbReference type="PROSITE" id="PS50943">
    <property type="entry name" value="HTH_CROC1"/>
    <property type="match status" value="1"/>
</dbReference>
<dbReference type="GO" id="GO:0003677">
    <property type="term" value="F:DNA binding"/>
    <property type="evidence" value="ECO:0007669"/>
    <property type="project" value="InterPro"/>
</dbReference>
<keyword evidence="3" id="KW-1185">Reference proteome</keyword>
<reference evidence="2 3" key="1">
    <citation type="journal article" date="2008" name="Proc. Natl. Acad. Sci. U.S.A.">
        <title>The genome of Cyanothece 51142, a unicellular diazotrophic cyanobacterium important in the marine nitrogen cycle.</title>
        <authorList>
            <person name="Welsh E.A."/>
            <person name="Liberton M."/>
            <person name="Stoeckel J."/>
            <person name="Loh T."/>
            <person name="Elvitigala T."/>
            <person name="Wang C."/>
            <person name="Wollam A."/>
            <person name="Fulton R.S."/>
            <person name="Clifton S.W."/>
            <person name="Jacobs J.M."/>
            <person name="Aurora R."/>
            <person name="Ghosh B.K."/>
            <person name="Sherman L.A."/>
            <person name="Smith R.D."/>
            <person name="Wilson R.K."/>
            <person name="Pakrasi H.B."/>
        </authorList>
    </citation>
    <scope>NUCLEOTIDE SEQUENCE [LARGE SCALE GENOMIC DNA]</scope>
    <source>
        <strain evidence="3">ATCC 51142 / BH68</strain>
    </source>
</reference>
<dbReference type="HOGENOM" id="CLU_2823913_0_0_3"/>
<evidence type="ECO:0000259" key="1">
    <source>
        <dbReference type="PROSITE" id="PS50943"/>
    </source>
</evidence>
<accession>B1X2M6</accession>
<organism evidence="2 3">
    <name type="scientific">Crocosphaera subtropica (strain ATCC 51142 / BH68)</name>
    <name type="common">Cyanothece sp. (strain ATCC 51142)</name>
    <dbReference type="NCBI Taxonomy" id="43989"/>
    <lineage>
        <taxon>Bacteria</taxon>
        <taxon>Bacillati</taxon>
        <taxon>Cyanobacteriota</taxon>
        <taxon>Cyanophyceae</taxon>
        <taxon>Oscillatoriophycideae</taxon>
        <taxon>Chroococcales</taxon>
        <taxon>Aphanothecaceae</taxon>
        <taxon>Crocosphaera</taxon>
        <taxon>Crocosphaera subtropica</taxon>
    </lineage>
</organism>
<dbReference type="AlphaFoldDB" id="B1X2M6"/>
<name>B1X2M6_CROS5</name>
<feature type="domain" description="HTH cro/C1-type" evidence="1">
    <location>
        <begin position="7"/>
        <end position="38"/>
    </location>
</feature>
<proteinExistence type="predicted"/>
<dbReference type="KEGG" id="cyt:cce_5041"/>
<dbReference type="InterPro" id="IPR001387">
    <property type="entry name" value="Cro/C1-type_HTH"/>
</dbReference>
<sequence>MCDISFIKEQRLQLGLSLEQVANLSGLDLGYLSRLEQNSLQSYDPLPTISFLQQLHQKLFNDNSQY</sequence>
<dbReference type="SUPFAM" id="SSF47413">
    <property type="entry name" value="lambda repressor-like DNA-binding domains"/>
    <property type="match status" value="1"/>
</dbReference>
<dbReference type="Gene3D" id="1.10.260.40">
    <property type="entry name" value="lambda repressor-like DNA-binding domains"/>
    <property type="match status" value="1"/>
</dbReference>
<dbReference type="Pfam" id="PF01381">
    <property type="entry name" value="HTH_3"/>
    <property type="match status" value="1"/>
</dbReference>
<dbReference type="InterPro" id="IPR010982">
    <property type="entry name" value="Lambda_DNA-bd_dom_sf"/>
</dbReference>
<protein>
    <recommendedName>
        <fullName evidence="1">HTH cro/C1-type domain-containing protein</fullName>
    </recommendedName>
</protein>
<dbReference type="SMART" id="SM00530">
    <property type="entry name" value="HTH_XRE"/>
    <property type="match status" value="1"/>
</dbReference>
<evidence type="ECO:0000313" key="3">
    <source>
        <dbReference type="Proteomes" id="UP000001203"/>
    </source>
</evidence>